<reference evidence="1" key="1">
    <citation type="submission" date="2023-10" db="EMBL/GenBank/DDBJ databases">
        <authorList>
            <person name="Chen Y."/>
            <person name="Shah S."/>
            <person name="Dougan E. K."/>
            <person name="Thang M."/>
            <person name="Chan C."/>
        </authorList>
    </citation>
    <scope>NUCLEOTIDE SEQUENCE [LARGE SCALE GENOMIC DNA]</scope>
</reference>
<dbReference type="Proteomes" id="UP001189429">
    <property type="component" value="Unassembled WGS sequence"/>
</dbReference>
<organism evidence="1 2">
    <name type="scientific">Prorocentrum cordatum</name>
    <dbReference type="NCBI Taxonomy" id="2364126"/>
    <lineage>
        <taxon>Eukaryota</taxon>
        <taxon>Sar</taxon>
        <taxon>Alveolata</taxon>
        <taxon>Dinophyceae</taxon>
        <taxon>Prorocentrales</taxon>
        <taxon>Prorocentraceae</taxon>
        <taxon>Prorocentrum</taxon>
    </lineage>
</organism>
<proteinExistence type="predicted"/>
<dbReference type="SUPFAM" id="SSF103088">
    <property type="entry name" value="OmpA-like"/>
    <property type="match status" value="1"/>
</dbReference>
<comment type="caution">
    <text evidence="1">The sequence shown here is derived from an EMBL/GenBank/DDBJ whole genome shotgun (WGS) entry which is preliminary data.</text>
</comment>
<dbReference type="InterPro" id="IPR036737">
    <property type="entry name" value="OmpA-like_sf"/>
</dbReference>
<evidence type="ECO:0000313" key="2">
    <source>
        <dbReference type="Proteomes" id="UP001189429"/>
    </source>
</evidence>
<accession>A0ABN9XAD2</accession>
<name>A0ABN9XAD2_9DINO</name>
<dbReference type="EMBL" id="CAUYUJ010020193">
    <property type="protein sequence ID" value="CAK0896485.1"/>
    <property type="molecule type" value="Genomic_DNA"/>
</dbReference>
<evidence type="ECO:0000313" key="1">
    <source>
        <dbReference type="EMBL" id="CAK0896485.1"/>
    </source>
</evidence>
<dbReference type="Gene3D" id="3.30.1330.60">
    <property type="entry name" value="OmpA-like domain"/>
    <property type="match status" value="1"/>
</dbReference>
<sequence length="289" mass="31196">MQLEHLQGIGLELVAAPACTIGFRREPCSGADAVRAVSEAGEGSDAVRAVSGGQDNEHDAPPPAFLDLPDVVETIGETSCEPELLARLGMTSRQMWAHVGGLDFALRRAEELRRHGASWAEGCAKLELLALGLQVQRSCSGPTKNHVYFPYGGGTDLMEPTIHLINEAAAVGKRFPRVRLHVDAHTGRAAPGGIARACSVHRARVVKRALRLRGVAERRLSSSAWGKQVAQHWSEPDGETAARAEVFFCMDGCEFPPRSAHYSLVANQPSPELGLGLDLEEDRDWGWGL</sequence>
<keyword evidence="2" id="KW-1185">Reference proteome</keyword>
<gene>
    <name evidence="1" type="ORF">PCOR1329_LOCUS74943</name>
</gene>
<protein>
    <submittedName>
        <fullName evidence="1">Uncharacterized protein</fullName>
    </submittedName>
</protein>